<keyword evidence="1" id="KW-1133">Transmembrane helix</keyword>
<sequence>MDTVVRRPVAFVAAIVLFVEAVGIVLINGILATVVKNQTMSLAGMDPAVMSNGTWAMGGVFGLYLLLCGLLLLLAGIRDRAPGRFARIVLIVCAVVHAVLGALTVGLVGWTAFASMMVVLGLIVLTLVAYGTRPDGSADEPAGGSGAGAPAPV</sequence>
<dbReference type="Proteomes" id="UP001596915">
    <property type="component" value="Unassembled WGS sequence"/>
</dbReference>
<keyword evidence="1" id="KW-0812">Transmembrane</keyword>
<evidence type="ECO:0000313" key="3">
    <source>
        <dbReference type="Proteomes" id="UP001596915"/>
    </source>
</evidence>
<accession>A0ABW2WVT1</accession>
<dbReference type="EMBL" id="JBHTGL010000008">
    <property type="protein sequence ID" value="MFD0625370.1"/>
    <property type="molecule type" value="Genomic_DNA"/>
</dbReference>
<reference evidence="3" key="1">
    <citation type="journal article" date="2019" name="Int. J. Syst. Evol. Microbiol.">
        <title>The Global Catalogue of Microorganisms (GCM) 10K type strain sequencing project: providing services to taxonomists for standard genome sequencing and annotation.</title>
        <authorList>
            <consortium name="The Broad Institute Genomics Platform"/>
            <consortium name="The Broad Institute Genome Sequencing Center for Infectious Disease"/>
            <person name="Wu L."/>
            <person name="Ma J."/>
        </authorList>
    </citation>
    <scope>NUCLEOTIDE SEQUENCE [LARGE SCALE GENOMIC DNA]</scope>
    <source>
        <strain evidence="3">JCM 12607</strain>
    </source>
</reference>
<feature type="transmembrane region" description="Helical" evidence="1">
    <location>
        <begin position="55"/>
        <end position="76"/>
    </location>
</feature>
<evidence type="ECO:0000313" key="2">
    <source>
        <dbReference type="EMBL" id="MFD0625370.1"/>
    </source>
</evidence>
<keyword evidence="3" id="KW-1185">Reference proteome</keyword>
<name>A0ABW2WVT1_9ACTN</name>
<feature type="transmembrane region" description="Helical" evidence="1">
    <location>
        <begin position="113"/>
        <end position="131"/>
    </location>
</feature>
<proteinExistence type="predicted"/>
<comment type="caution">
    <text evidence="2">The sequence shown here is derived from an EMBL/GenBank/DDBJ whole genome shotgun (WGS) entry which is preliminary data.</text>
</comment>
<protein>
    <recommendedName>
        <fullName evidence="4">Integral membrane protein</fullName>
    </recommendedName>
</protein>
<feature type="transmembrane region" description="Helical" evidence="1">
    <location>
        <begin position="9"/>
        <end position="35"/>
    </location>
</feature>
<organism evidence="2 3">
    <name type="scientific">Streptomyces sanglieri</name>
    <dbReference type="NCBI Taxonomy" id="193460"/>
    <lineage>
        <taxon>Bacteria</taxon>
        <taxon>Bacillati</taxon>
        <taxon>Actinomycetota</taxon>
        <taxon>Actinomycetes</taxon>
        <taxon>Kitasatosporales</taxon>
        <taxon>Streptomycetaceae</taxon>
        <taxon>Streptomyces</taxon>
    </lineage>
</organism>
<gene>
    <name evidence="2" type="ORF">ACFQ2K_24075</name>
</gene>
<feature type="transmembrane region" description="Helical" evidence="1">
    <location>
        <begin position="88"/>
        <end position="107"/>
    </location>
</feature>
<keyword evidence="1" id="KW-0472">Membrane</keyword>
<evidence type="ECO:0008006" key="4">
    <source>
        <dbReference type="Google" id="ProtNLM"/>
    </source>
</evidence>
<evidence type="ECO:0000256" key="1">
    <source>
        <dbReference type="SAM" id="Phobius"/>
    </source>
</evidence>